<sequence length="1176" mass="134300">MWDDYLSYDLSDPTFTTPGPIDCLIGADLYTEVVIGAPITIHANGPRLLETVFGYTVIGRFKCDSDSSQSVALLAHEDLAPLMERFWEVEEPDLPNVPSPEDEECERHFLQTHRRMEDGRYMVSLPFKSNNPTIVPSTKPVMNRLYSLETKLSKSESLKQDYSAFMEEYERLGHMSPASGPASYIIPHHPVYKVNGEDRKLRVVFDASFKTPTGNLNDHLHIGPKLQADVTATLLNFRYHRLVFSCDIVKMFRQILVEPNDRKFQQIVWRSDPSQPVQFYELNTITYGLRSSPYLAQRVLRQHATNYQDKFPAAAHVLLNNTYVDDIIGGADSPEDLITLKHQLIVLLEKGGFQLSRWSTNYPLLLEPDEQPLKQVTLCSGDSPTTTILGMRWDPATDSFSYEVAPPPTGLTKRLILSTIARLFDPLGYIAPVIFYAKCIMQRTWQWKLGWDEEVPQEIGSLWSQFIEQLPQLSFLSIPRPFPTTDTNYQLICFSDASERGFCAAIYLRATNGSDVSMTLVKSKTRLAPTKTLTIPRLELSGALLLAQLIKTLSQLQENLHINDIYCFTDSMVALSWIRSMPHCLQTYVSNRVQQITSLTKVEWWHHIRGSENPADVGSRGILPSALRDHCLWWTGPSWCYQPIEQWPISSELVPMELPELRRSHLALVAIIPNQELINYAGRHSSFKRFIRIIAYVKRFISNAHIPKHLKRYRTVGPVSAVEFRCANHHYIKLLQHNYFPEVFTGSSFNDMSLELRRLNVFIDPEGLARVGGRLSKAPLMPDHKNPILLPSRSFYTNLVVDHFHRQGHHIGPTALLAMIRQEYWIPKARNLIRALRHKCVVCTRFSRNSIVPFMGDLPKSRFAAARPFLITGVDFAGPFLCRETSRRNSHHIKAYLCLFLCMSSRALHLEVATSLSVEGFLDAFDRFSSRRGLPSQMVSDCGTNFQGAARYIQEVYDLWQRSEVQASVISHTSHLGVQWTFNPPSSPHFGGGWEISVRSVKDLLYRAFGNHPYTLPELCTIFTKVEGILNSRPILPQSSSPDDLETLTPGHFLIGQPITALPEPDLIEVPSNRLNRWQQIRERIQYFWSRWKMEYLSNLQVRQKWTKKSPNLRVGDLVLLLDLNLPPTRWPLGKIISTHPGDDGIVRVVTVRTPQGTYKRPSVKMIPLVLEDIHS</sequence>
<comment type="caution">
    <text evidence="2">The sequence shown here is derived from an EMBL/GenBank/DDBJ whole genome shotgun (WGS) entry which is preliminary data.</text>
</comment>
<evidence type="ECO:0000313" key="3">
    <source>
        <dbReference type="Proteomes" id="UP000466442"/>
    </source>
</evidence>
<gene>
    <name evidence="2" type="ORF">GE061_002339</name>
</gene>
<dbReference type="EMBL" id="WIXP02000010">
    <property type="protein sequence ID" value="KAF6204000.1"/>
    <property type="molecule type" value="Genomic_DNA"/>
</dbReference>
<dbReference type="PROSITE" id="PS50994">
    <property type="entry name" value="INTEGRASE"/>
    <property type="match status" value="1"/>
</dbReference>
<reference evidence="2" key="1">
    <citation type="journal article" date="2021" name="Mol. Ecol. Resour.">
        <title>Apolygus lucorum genome provides insights into omnivorousness and mesophyll feeding.</title>
        <authorList>
            <person name="Liu Y."/>
            <person name="Liu H."/>
            <person name="Wang H."/>
            <person name="Huang T."/>
            <person name="Liu B."/>
            <person name="Yang B."/>
            <person name="Yin L."/>
            <person name="Li B."/>
            <person name="Zhang Y."/>
            <person name="Zhang S."/>
            <person name="Jiang F."/>
            <person name="Zhang X."/>
            <person name="Ren Y."/>
            <person name="Wang B."/>
            <person name="Wang S."/>
            <person name="Lu Y."/>
            <person name="Wu K."/>
            <person name="Fan W."/>
            <person name="Wang G."/>
        </authorList>
    </citation>
    <scope>NUCLEOTIDE SEQUENCE</scope>
    <source>
        <strain evidence="2">12Hb</strain>
    </source>
</reference>
<dbReference type="SUPFAM" id="SSF56672">
    <property type="entry name" value="DNA/RNA polymerases"/>
    <property type="match status" value="1"/>
</dbReference>
<dbReference type="OrthoDB" id="6595074at2759"/>
<keyword evidence="3" id="KW-1185">Reference proteome</keyword>
<dbReference type="GO" id="GO:0071897">
    <property type="term" value="P:DNA biosynthetic process"/>
    <property type="evidence" value="ECO:0007669"/>
    <property type="project" value="UniProtKB-ARBA"/>
</dbReference>
<dbReference type="Proteomes" id="UP000466442">
    <property type="component" value="Unassembled WGS sequence"/>
</dbReference>
<dbReference type="InterPro" id="IPR043128">
    <property type="entry name" value="Rev_trsase/Diguanyl_cyclase"/>
</dbReference>
<evidence type="ECO:0000259" key="1">
    <source>
        <dbReference type="PROSITE" id="PS50994"/>
    </source>
</evidence>
<dbReference type="PANTHER" id="PTHR47331">
    <property type="entry name" value="PHD-TYPE DOMAIN-CONTAINING PROTEIN"/>
    <property type="match status" value="1"/>
</dbReference>
<dbReference type="Pfam" id="PF00078">
    <property type="entry name" value="RVT_1"/>
    <property type="match status" value="1"/>
</dbReference>
<dbReference type="Gene3D" id="3.30.420.10">
    <property type="entry name" value="Ribonuclease H-like superfamily/Ribonuclease H"/>
    <property type="match status" value="1"/>
</dbReference>
<name>A0A8S9X4G2_APOLU</name>
<dbReference type="Pfam" id="PF05380">
    <property type="entry name" value="Peptidase_A17"/>
    <property type="match status" value="1"/>
</dbReference>
<dbReference type="Gene3D" id="3.30.70.270">
    <property type="match status" value="1"/>
</dbReference>
<protein>
    <recommendedName>
        <fullName evidence="1">Integrase catalytic domain-containing protein</fullName>
    </recommendedName>
</protein>
<dbReference type="GO" id="GO:0003676">
    <property type="term" value="F:nucleic acid binding"/>
    <property type="evidence" value="ECO:0007669"/>
    <property type="project" value="InterPro"/>
</dbReference>
<dbReference type="InterPro" id="IPR008042">
    <property type="entry name" value="Retrotrans_Pao"/>
</dbReference>
<organism evidence="2 3">
    <name type="scientific">Apolygus lucorum</name>
    <name type="common">Small green plant bug</name>
    <name type="synonym">Lygocoris lucorum</name>
    <dbReference type="NCBI Taxonomy" id="248454"/>
    <lineage>
        <taxon>Eukaryota</taxon>
        <taxon>Metazoa</taxon>
        <taxon>Ecdysozoa</taxon>
        <taxon>Arthropoda</taxon>
        <taxon>Hexapoda</taxon>
        <taxon>Insecta</taxon>
        <taxon>Pterygota</taxon>
        <taxon>Neoptera</taxon>
        <taxon>Paraneoptera</taxon>
        <taxon>Hemiptera</taxon>
        <taxon>Heteroptera</taxon>
        <taxon>Panheteroptera</taxon>
        <taxon>Cimicomorpha</taxon>
        <taxon>Miridae</taxon>
        <taxon>Mirini</taxon>
        <taxon>Apolygus</taxon>
    </lineage>
</organism>
<dbReference type="InterPro" id="IPR040676">
    <property type="entry name" value="DUF5641"/>
</dbReference>
<dbReference type="GO" id="GO:0015074">
    <property type="term" value="P:DNA integration"/>
    <property type="evidence" value="ECO:0007669"/>
    <property type="project" value="InterPro"/>
</dbReference>
<dbReference type="Gene3D" id="3.10.10.10">
    <property type="entry name" value="HIV Type 1 Reverse Transcriptase, subunit A, domain 1"/>
    <property type="match status" value="1"/>
</dbReference>
<dbReference type="InterPro" id="IPR012337">
    <property type="entry name" value="RNaseH-like_sf"/>
</dbReference>
<evidence type="ECO:0000313" key="2">
    <source>
        <dbReference type="EMBL" id="KAF6204000.1"/>
    </source>
</evidence>
<accession>A0A8S9X4G2</accession>
<feature type="domain" description="Integrase catalytic" evidence="1">
    <location>
        <begin position="864"/>
        <end position="1058"/>
    </location>
</feature>
<dbReference type="InterPro" id="IPR000477">
    <property type="entry name" value="RT_dom"/>
</dbReference>
<dbReference type="SUPFAM" id="SSF53098">
    <property type="entry name" value="Ribonuclease H-like"/>
    <property type="match status" value="1"/>
</dbReference>
<dbReference type="InterPro" id="IPR036397">
    <property type="entry name" value="RNaseH_sf"/>
</dbReference>
<dbReference type="PANTHER" id="PTHR47331:SF1">
    <property type="entry name" value="GAG-LIKE PROTEIN"/>
    <property type="match status" value="1"/>
</dbReference>
<proteinExistence type="predicted"/>
<dbReference type="Pfam" id="PF17921">
    <property type="entry name" value="Integrase_H2C2"/>
    <property type="match status" value="1"/>
</dbReference>
<dbReference type="GO" id="GO:0042575">
    <property type="term" value="C:DNA polymerase complex"/>
    <property type="evidence" value="ECO:0007669"/>
    <property type="project" value="UniProtKB-ARBA"/>
</dbReference>
<dbReference type="Pfam" id="PF18701">
    <property type="entry name" value="DUF5641"/>
    <property type="match status" value="1"/>
</dbReference>
<dbReference type="InterPro" id="IPR001584">
    <property type="entry name" value="Integrase_cat-core"/>
</dbReference>
<dbReference type="InterPro" id="IPR043502">
    <property type="entry name" value="DNA/RNA_pol_sf"/>
</dbReference>
<dbReference type="InterPro" id="IPR041588">
    <property type="entry name" value="Integrase_H2C2"/>
</dbReference>
<dbReference type="AlphaFoldDB" id="A0A8S9X4G2"/>